<evidence type="ECO:0000313" key="3">
    <source>
        <dbReference type="Proteomes" id="UP001631949"/>
    </source>
</evidence>
<dbReference type="EMBL" id="JBJUVG010000018">
    <property type="protein sequence ID" value="MFM9414449.1"/>
    <property type="molecule type" value="Genomic_DNA"/>
</dbReference>
<comment type="caution">
    <text evidence="2">The sequence shown here is derived from an EMBL/GenBank/DDBJ whole genome shotgun (WGS) entry which is preliminary data.</text>
</comment>
<dbReference type="SUPFAM" id="SSF143100">
    <property type="entry name" value="TTHA1013/TTHA0281-like"/>
    <property type="match status" value="1"/>
</dbReference>
<gene>
    <name evidence="2" type="ORF">ACKQTC_08730</name>
</gene>
<feature type="domain" description="HicB-like antitoxin of toxin-antitoxin system" evidence="1">
    <location>
        <begin position="5"/>
        <end position="110"/>
    </location>
</feature>
<name>A0ABW9H3U1_9FIRM</name>
<accession>A0ABW9H3U1</accession>
<evidence type="ECO:0000259" key="1">
    <source>
        <dbReference type="Pfam" id="PF15919"/>
    </source>
</evidence>
<protein>
    <submittedName>
        <fullName evidence="2">Type II toxin-antitoxin system HicB family antitoxin</fullName>
    </submittedName>
</protein>
<proteinExistence type="predicted"/>
<keyword evidence="3" id="KW-1185">Reference proteome</keyword>
<dbReference type="InterPro" id="IPR031807">
    <property type="entry name" value="HicB-like"/>
</dbReference>
<organism evidence="2 3">
    <name type="scientific">Peptococcus simiae</name>
    <dbReference type="NCBI Taxonomy" id="1643805"/>
    <lineage>
        <taxon>Bacteria</taxon>
        <taxon>Bacillati</taxon>
        <taxon>Bacillota</taxon>
        <taxon>Clostridia</taxon>
        <taxon>Eubacteriales</taxon>
        <taxon>Peptococcaceae</taxon>
        <taxon>Peptococcus</taxon>
    </lineage>
</organism>
<sequence length="130" mass="14634">MKATYPIIIHQADQTGYHFVEIPDFGGFTQGKDLNDCLEMAQDYINLSVIDLEDHNVPIPPSSDINCLEIGPGQVKSLVAIDTISYRRATNSRPVKKTLTIPSWLNKKAEQNNINFSQTLQEALINKLYQ</sequence>
<dbReference type="Pfam" id="PF15919">
    <property type="entry name" value="HicB_lk_antitox"/>
    <property type="match status" value="1"/>
</dbReference>
<dbReference type="Gene3D" id="3.30.160.250">
    <property type="match status" value="1"/>
</dbReference>
<dbReference type="InterPro" id="IPR035069">
    <property type="entry name" value="TTHA1013/TTHA0281-like"/>
</dbReference>
<reference evidence="2 3" key="1">
    <citation type="journal article" date="2016" name="Int. J. Syst. Evol. Microbiol.">
        <title>Peptococcus simiae sp. nov., isolated from rhesus macaque faeces and emended description of the genus Peptococcus.</title>
        <authorList>
            <person name="Shkoporov A.N."/>
            <person name="Efimov B.A."/>
            <person name="Kondova I."/>
            <person name="Ouwerling B."/>
            <person name="Chaplin A.V."/>
            <person name="Shcherbakova V.A."/>
            <person name="Langermans J.A.M."/>
        </authorList>
    </citation>
    <scope>NUCLEOTIDE SEQUENCE [LARGE SCALE GENOMIC DNA]</scope>
    <source>
        <strain evidence="2 3">M108</strain>
    </source>
</reference>
<dbReference type="RefSeq" id="WP_408978055.1">
    <property type="nucleotide sequence ID" value="NZ_JBJUVG010000018.1"/>
</dbReference>
<dbReference type="Proteomes" id="UP001631949">
    <property type="component" value="Unassembled WGS sequence"/>
</dbReference>
<evidence type="ECO:0000313" key="2">
    <source>
        <dbReference type="EMBL" id="MFM9414449.1"/>
    </source>
</evidence>